<sequence>MSVAAENVSLPGSPARSPDFARTPGTATRQRKVIRVLRSEDSATAFGRRRPTVVPTGVVRVYRKQAHTHSVRDMTESSSEDEGMIIKAMPAPRSASVSPSRKVAPRLLRRGWLPDLSREGMEAAVPLVAVTFSFGAFMSAVAILCQPQAPFVG</sequence>
<evidence type="ECO:0000313" key="4">
    <source>
        <dbReference type="Proteomes" id="UP000821837"/>
    </source>
</evidence>
<accession>A0A9D4SS56</accession>
<feature type="transmembrane region" description="Helical" evidence="2">
    <location>
        <begin position="123"/>
        <end position="145"/>
    </location>
</feature>
<dbReference type="EMBL" id="JABSTV010001253">
    <property type="protein sequence ID" value="KAH7943238.1"/>
    <property type="molecule type" value="Genomic_DNA"/>
</dbReference>
<keyword evidence="2" id="KW-0472">Membrane</keyword>
<protein>
    <submittedName>
        <fullName evidence="3">Uncharacterized protein</fullName>
    </submittedName>
</protein>
<evidence type="ECO:0000256" key="1">
    <source>
        <dbReference type="SAM" id="MobiDB-lite"/>
    </source>
</evidence>
<name>A0A9D4SS56_RHISA</name>
<gene>
    <name evidence="3" type="ORF">HPB52_006557</name>
</gene>
<evidence type="ECO:0000256" key="2">
    <source>
        <dbReference type="SAM" id="Phobius"/>
    </source>
</evidence>
<comment type="caution">
    <text evidence="3">The sequence shown here is derived from an EMBL/GenBank/DDBJ whole genome shotgun (WGS) entry which is preliminary data.</text>
</comment>
<reference evidence="3" key="1">
    <citation type="journal article" date="2020" name="Cell">
        <title>Large-Scale Comparative Analyses of Tick Genomes Elucidate Their Genetic Diversity and Vector Capacities.</title>
        <authorList>
            <consortium name="Tick Genome and Microbiome Consortium (TIGMIC)"/>
            <person name="Jia N."/>
            <person name="Wang J."/>
            <person name="Shi W."/>
            <person name="Du L."/>
            <person name="Sun Y."/>
            <person name="Zhan W."/>
            <person name="Jiang J.F."/>
            <person name="Wang Q."/>
            <person name="Zhang B."/>
            <person name="Ji P."/>
            <person name="Bell-Sakyi L."/>
            <person name="Cui X.M."/>
            <person name="Yuan T.T."/>
            <person name="Jiang B.G."/>
            <person name="Yang W.F."/>
            <person name="Lam T.T."/>
            <person name="Chang Q.C."/>
            <person name="Ding S.J."/>
            <person name="Wang X.J."/>
            <person name="Zhu J.G."/>
            <person name="Ruan X.D."/>
            <person name="Zhao L."/>
            <person name="Wei J.T."/>
            <person name="Ye R.Z."/>
            <person name="Que T.C."/>
            <person name="Du C.H."/>
            <person name="Zhou Y.H."/>
            <person name="Cheng J.X."/>
            <person name="Dai P.F."/>
            <person name="Guo W.B."/>
            <person name="Han X.H."/>
            <person name="Huang E.J."/>
            <person name="Li L.F."/>
            <person name="Wei W."/>
            <person name="Gao Y.C."/>
            <person name="Liu J.Z."/>
            <person name="Shao H.Z."/>
            <person name="Wang X."/>
            <person name="Wang C.C."/>
            <person name="Yang T.C."/>
            <person name="Huo Q.B."/>
            <person name="Li W."/>
            <person name="Chen H.Y."/>
            <person name="Chen S.E."/>
            <person name="Zhou L.G."/>
            <person name="Ni X.B."/>
            <person name="Tian J.H."/>
            <person name="Sheng Y."/>
            <person name="Liu T."/>
            <person name="Pan Y.S."/>
            <person name="Xia L.Y."/>
            <person name="Li J."/>
            <person name="Zhao F."/>
            <person name="Cao W.C."/>
        </authorList>
    </citation>
    <scope>NUCLEOTIDE SEQUENCE</scope>
    <source>
        <strain evidence="3">Rsan-2018</strain>
    </source>
</reference>
<proteinExistence type="predicted"/>
<organism evidence="3 4">
    <name type="scientific">Rhipicephalus sanguineus</name>
    <name type="common">Brown dog tick</name>
    <name type="synonym">Ixodes sanguineus</name>
    <dbReference type="NCBI Taxonomy" id="34632"/>
    <lineage>
        <taxon>Eukaryota</taxon>
        <taxon>Metazoa</taxon>
        <taxon>Ecdysozoa</taxon>
        <taxon>Arthropoda</taxon>
        <taxon>Chelicerata</taxon>
        <taxon>Arachnida</taxon>
        <taxon>Acari</taxon>
        <taxon>Parasitiformes</taxon>
        <taxon>Ixodida</taxon>
        <taxon>Ixodoidea</taxon>
        <taxon>Ixodidae</taxon>
        <taxon>Rhipicephalinae</taxon>
        <taxon>Rhipicephalus</taxon>
        <taxon>Rhipicephalus</taxon>
    </lineage>
</organism>
<keyword evidence="2" id="KW-0812">Transmembrane</keyword>
<reference evidence="3" key="2">
    <citation type="submission" date="2021-09" db="EMBL/GenBank/DDBJ databases">
        <authorList>
            <person name="Jia N."/>
            <person name="Wang J."/>
            <person name="Shi W."/>
            <person name="Du L."/>
            <person name="Sun Y."/>
            <person name="Zhan W."/>
            <person name="Jiang J."/>
            <person name="Wang Q."/>
            <person name="Zhang B."/>
            <person name="Ji P."/>
            <person name="Sakyi L.B."/>
            <person name="Cui X."/>
            <person name="Yuan T."/>
            <person name="Jiang B."/>
            <person name="Yang W."/>
            <person name="Lam T.T.-Y."/>
            <person name="Chang Q."/>
            <person name="Ding S."/>
            <person name="Wang X."/>
            <person name="Zhu J."/>
            <person name="Ruan X."/>
            <person name="Zhao L."/>
            <person name="Wei J."/>
            <person name="Que T."/>
            <person name="Du C."/>
            <person name="Cheng J."/>
            <person name="Dai P."/>
            <person name="Han X."/>
            <person name="Huang E."/>
            <person name="Gao Y."/>
            <person name="Liu J."/>
            <person name="Shao H."/>
            <person name="Ye R."/>
            <person name="Li L."/>
            <person name="Wei W."/>
            <person name="Wang X."/>
            <person name="Wang C."/>
            <person name="Huo Q."/>
            <person name="Li W."/>
            <person name="Guo W."/>
            <person name="Chen H."/>
            <person name="Chen S."/>
            <person name="Zhou L."/>
            <person name="Zhou L."/>
            <person name="Ni X."/>
            <person name="Tian J."/>
            <person name="Zhou Y."/>
            <person name="Sheng Y."/>
            <person name="Liu T."/>
            <person name="Pan Y."/>
            <person name="Xia L."/>
            <person name="Li J."/>
            <person name="Zhao F."/>
            <person name="Cao W."/>
        </authorList>
    </citation>
    <scope>NUCLEOTIDE SEQUENCE</scope>
    <source>
        <strain evidence="3">Rsan-2018</strain>
        <tissue evidence="3">Larvae</tissue>
    </source>
</reference>
<feature type="region of interest" description="Disordered" evidence="1">
    <location>
        <begin position="1"/>
        <end position="29"/>
    </location>
</feature>
<evidence type="ECO:0000313" key="3">
    <source>
        <dbReference type="EMBL" id="KAH7943238.1"/>
    </source>
</evidence>
<keyword evidence="4" id="KW-1185">Reference proteome</keyword>
<dbReference type="AlphaFoldDB" id="A0A9D4SS56"/>
<keyword evidence="2" id="KW-1133">Transmembrane helix</keyword>
<dbReference type="Proteomes" id="UP000821837">
    <property type="component" value="Unassembled WGS sequence"/>
</dbReference>